<dbReference type="InterPro" id="IPR000618">
    <property type="entry name" value="Insect_cuticle"/>
</dbReference>
<evidence type="ECO:0000256" key="2">
    <source>
        <dbReference type="ARBA" id="ARBA00022729"/>
    </source>
</evidence>
<dbReference type="GO" id="GO:0031012">
    <property type="term" value="C:extracellular matrix"/>
    <property type="evidence" value="ECO:0007669"/>
    <property type="project" value="TreeGrafter"/>
</dbReference>
<proteinExistence type="predicted"/>
<evidence type="ECO:0000256" key="3">
    <source>
        <dbReference type="PROSITE-ProRule" id="PRU00497"/>
    </source>
</evidence>
<dbReference type="OrthoDB" id="7423444at2759"/>
<dbReference type="Pfam" id="PF00379">
    <property type="entry name" value="Chitin_bind_4"/>
    <property type="match status" value="2"/>
</dbReference>
<dbReference type="PANTHER" id="PTHR12236:SF75">
    <property type="entry name" value="CUTICULAR PROTEIN 62BB, ISOFORM A"/>
    <property type="match status" value="1"/>
</dbReference>
<dbReference type="Proteomes" id="UP001154114">
    <property type="component" value="Chromosome 4"/>
</dbReference>
<dbReference type="PANTHER" id="PTHR12236">
    <property type="entry name" value="STRUCTURAL CONTITUENT OF CUTICLE"/>
    <property type="match status" value="1"/>
</dbReference>
<sequence>MIHKIAILSGLVLSATCMVLHQPQHLLLGLQYHDEPNYNFAYEYSLLQPDGVRRTVDYRSDDHTGFQASVNNDGRPVNQYSQNGNNDVTRHPNLAVPGYQGWPTPSAPHPTQAAVPFVALLALVAAVQASDLSSFSYSVADPYTGDFKHQIENRVDNNVAGQYSLLESDGTRRTVDYAAGAEGFNAVVRKDPAVIAPAISYAAPAIAAPAISYAAPAIAPISYAARIAAPYGIAAPFPYARYY</sequence>
<gene>
    <name evidence="5" type="ORF">CINC_LOCUS10209</name>
</gene>
<feature type="signal peptide" evidence="4">
    <location>
        <begin position="1"/>
        <end position="17"/>
    </location>
</feature>
<name>A0A9N8KZH1_CHRIL</name>
<keyword evidence="2 4" id="KW-0732">Signal</keyword>
<dbReference type="AlphaFoldDB" id="A0A9N8KZH1"/>
<evidence type="ECO:0000313" key="5">
    <source>
        <dbReference type="EMBL" id="CAD0195913.1"/>
    </source>
</evidence>
<dbReference type="PROSITE" id="PS51155">
    <property type="entry name" value="CHIT_BIND_RR_2"/>
    <property type="match status" value="1"/>
</dbReference>
<dbReference type="PROSITE" id="PS00233">
    <property type="entry name" value="CHIT_BIND_RR_1"/>
    <property type="match status" value="1"/>
</dbReference>
<accession>A0A9N8KZH1</accession>
<evidence type="ECO:0000313" key="6">
    <source>
        <dbReference type="Proteomes" id="UP001154114"/>
    </source>
</evidence>
<feature type="chain" id="PRO_5040281963" evidence="4">
    <location>
        <begin position="18"/>
        <end position="243"/>
    </location>
</feature>
<dbReference type="InterPro" id="IPR051217">
    <property type="entry name" value="Insect_Cuticle_Struc_Prot"/>
</dbReference>
<evidence type="ECO:0000256" key="4">
    <source>
        <dbReference type="SAM" id="SignalP"/>
    </source>
</evidence>
<keyword evidence="1 3" id="KW-0193">Cuticle</keyword>
<evidence type="ECO:0000256" key="1">
    <source>
        <dbReference type="ARBA" id="ARBA00022460"/>
    </source>
</evidence>
<protein>
    <submittedName>
        <fullName evidence="5">Uncharacterized protein</fullName>
    </submittedName>
</protein>
<organism evidence="5 6">
    <name type="scientific">Chrysodeixis includens</name>
    <name type="common">Soybean looper</name>
    <name type="synonym">Pseudoplusia includens</name>
    <dbReference type="NCBI Taxonomy" id="689277"/>
    <lineage>
        <taxon>Eukaryota</taxon>
        <taxon>Metazoa</taxon>
        <taxon>Ecdysozoa</taxon>
        <taxon>Arthropoda</taxon>
        <taxon>Hexapoda</taxon>
        <taxon>Insecta</taxon>
        <taxon>Pterygota</taxon>
        <taxon>Neoptera</taxon>
        <taxon>Endopterygota</taxon>
        <taxon>Lepidoptera</taxon>
        <taxon>Glossata</taxon>
        <taxon>Ditrysia</taxon>
        <taxon>Noctuoidea</taxon>
        <taxon>Noctuidae</taxon>
        <taxon>Plusiinae</taxon>
        <taxon>Chrysodeixis</taxon>
    </lineage>
</organism>
<dbReference type="EMBL" id="LR824007">
    <property type="protein sequence ID" value="CAD0195913.1"/>
    <property type="molecule type" value="Genomic_DNA"/>
</dbReference>
<dbReference type="GO" id="GO:0042302">
    <property type="term" value="F:structural constituent of cuticle"/>
    <property type="evidence" value="ECO:0007669"/>
    <property type="project" value="UniProtKB-UniRule"/>
</dbReference>
<dbReference type="GO" id="GO:0005615">
    <property type="term" value="C:extracellular space"/>
    <property type="evidence" value="ECO:0007669"/>
    <property type="project" value="TreeGrafter"/>
</dbReference>
<keyword evidence="6" id="KW-1185">Reference proteome</keyword>
<dbReference type="InterPro" id="IPR031311">
    <property type="entry name" value="CHIT_BIND_RR_consensus"/>
</dbReference>
<reference evidence="5" key="1">
    <citation type="submission" date="2021-12" db="EMBL/GenBank/DDBJ databases">
        <authorList>
            <person name="King R."/>
        </authorList>
    </citation>
    <scope>NUCLEOTIDE SEQUENCE</scope>
</reference>